<accession>A0A8S9V190</accession>
<proteinExistence type="predicted"/>
<dbReference type="Proteomes" id="UP000704712">
    <property type="component" value="Unassembled WGS sequence"/>
</dbReference>
<dbReference type="AlphaFoldDB" id="A0A8S9V190"/>
<comment type="caution">
    <text evidence="1">The sequence shown here is derived from an EMBL/GenBank/DDBJ whole genome shotgun (WGS) entry which is preliminary data.</text>
</comment>
<protein>
    <submittedName>
        <fullName evidence="1">Uncharacterized protein</fullName>
    </submittedName>
</protein>
<reference evidence="1" key="1">
    <citation type="submission" date="2020-03" db="EMBL/GenBank/DDBJ databases">
        <title>Hybrid Assembly of Korean Phytophthora infestans isolates.</title>
        <authorList>
            <person name="Prokchorchik M."/>
            <person name="Lee Y."/>
            <person name="Seo J."/>
            <person name="Cho J.-H."/>
            <person name="Park Y.-E."/>
            <person name="Jang D.-C."/>
            <person name="Im J.-S."/>
            <person name="Choi J.-G."/>
            <person name="Park H.-J."/>
            <person name="Lee G.-B."/>
            <person name="Lee Y.-G."/>
            <person name="Hong S.-Y."/>
            <person name="Cho K."/>
            <person name="Sohn K.H."/>
        </authorList>
    </citation>
    <scope>NUCLEOTIDE SEQUENCE</scope>
    <source>
        <strain evidence="1">KR_2_A2</strain>
    </source>
</reference>
<evidence type="ECO:0000313" key="2">
    <source>
        <dbReference type="Proteomes" id="UP000704712"/>
    </source>
</evidence>
<evidence type="ECO:0000313" key="1">
    <source>
        <dbReference type="EMBL" id="KAF4146373.1"/>
    </source>
</evidence>
<name>A0A8S9V190_PHYIN</name>
<dbReference type="EMBL" id="JAACNO010000617">
    <property type="protein sequence ID" value="KAF4146373.1"/>
    <property type="molecule type" value="Genomic_DNA"/>
</dbReference>
<organism evidence="1 2">
    <name type="scientific">Phytophthora infestans</name>
    <name type="common">Potato late blight agent</name>
    <name type="synonym">Botrytis infestans</name>
    <dbReference type="NCBI Taxonomy" id="4787"/>
    <lineage>
        <taxon>Eukaryota</taxon>
        <taxon>Sar</taxon>
        <taxon>Stramenopiles</taxon>
        <taxon>Oomycota</taxon>
        <taxon>Peronosporomycetes</taxon>
        <taxon>Peronosporales</taxon>
        <taxon>Peronosporaceae</taxon>
        <taxon>Phytophthora</taxon>
    </lineage>
</organism>
<sequence>MQRLARDHPTTRTRPILMAAHLSAIQTTLKIATMIRPTAATMTLQTAKRPHLCQRLQDH</sequence>
<gene>
    <name evidence="1" type="ORF">GN958_ATG04398</name>
</gene>